<dbReference type="Proteomes" id="UP000637628">
    <property type="component" value="Unassembled WGS sequence"/>
</dbReference>
<evidence type="ECO:0000313" key="1">
    <source>
        <dbReference type="EMBL" id="GIE08101.1"/>
    </source>
</evidence>
<accession>A0ABQ3ZE72</accession>
<evidence type="ECO:0000313" key="2">
    <source>
        <dbReference type="Proteomes" id="UP000637628"/>
    </source>
</evidence>
<dbReference type="RefSeq" id="WP_203735935.1">
    <property type="nucleotide sequence ID" value="NZ_BAAATX010000076.1"/>
</dbReference>
<protein>
    <submittedName>
        <fullName evidence="1">Uncharacterized protein</fullName>
    </submittedName>
</protein>
<gene>
    <name evidence="1" type="ORF">Adu01nite_94510</name>
</gene>
<organism evidence="1 2">
    <name type="scientific">Paractinoplanes durhamensis</name>
    <dbReference type="NCBI Taxonomy" id="113563"/>
    <lineage>
        <taxon>Bacteria</taxon>
        <taxon>Bacillati</taxon>
        <taxon>Actinomycetota</taxon>
        <taxon>Actinomycetes</taxon>
        <taxon>Micromonosporales</taxon>
        <taxon>Micromonosporaceae</taxon>
        <taxon>Paractinoplanes</taxon>
    </lineage>
</organism>
<reference evidence="1 2" key="1">
    <citation type="submission" date="2021-01" db="EMBL/GenBank/DDBJ databases">
        <title>Whole genome shotgun sequence of Actinoplanes durhamensis NBRC 14914.</title>
        <authorList>
            <person name="Komaki H."/>
            <person name="Tamura T."/>
        </authorList>
    </citation>
    <scope>NUCLEOTIDE SEQUENCE [LARGE SCALE GENOMIC DNA]</scope>
    <source>
        <strain evidence="1 2">NBRC 14914</strain>
    </source>
</reference>
<sequence length="130" mass="13427">MLGTLGSYLGSIGTFIQNHKGPIEKDRKLLVPAGQAIMGGLISSISSEKDALAAELADMTSLLNVGPDDATLGITAQADAISRNLSVDSSRQLQIGWKNGASADPVLRAFQDLISLEFGGDVNAAFAPNG</sequence>
<proteinExistence type="predicted"/>
<keyword evidence="2" id="KW-1185">Reference proteome</keyword>
<dbReference type="EMBL" id="BOML01000103">
    <property type="protein sequence ID" value="GIE08101.1"/>
    <property type="molecule type" value="Genomic_DNA"/>
</dbReference>
<name>A0ABQ3ZE72_9ACTN</name>
<comment type="caution">
    <text evidence="1">The sequence shown here is derived from an EMBL/GenBank/DDBJ whole genome shotgun (WGS) entry which is preliminary data.</text>
</comment>